<dbReference type="EMBL" id="JYDL01000056">
    <property type="protein sequence ID" value="KRX19715.1"/>
    <property type="molecule type" value="Genomic_DNA"/>
</dbReference>
<evidence type="ECO:0000256" key="1">
    <source>
        <dbReference type="SAM" id="MobiDB-lite"/>
    </source>
</evidence>
<dbReference type="Proteomes" id="UP000054630">
    <property type="component" value="Unassembled WGS sequence"/>
</dbReference>
<accession>A0A0V0RYX6</accession>
<feature type="region of interest" description="Disordered" evidence="1">
    <location>
        <begin position="21"/>
        <end position="68"/>
    </location>
</feature>
<proteinExistence type="predicted"/>
<feature type="compositionally biased region" description="Basic and acidic residues" evidence="1">
    <location>
        <begin position="22"/>
        <end position="41"/>
    </location>
</feature>
<sequence>MFACCKTTAIDVDQVNIVPPMSEEKVEKPVMKAEPKGEKKDSKKIKKKSKKRTKSKKSKNSVEDRVAK</sequence>
<reference evidence="2 3" key="1">
    <citation type="submission" date="2015-01" db="EMBL/GenBank/DDBJ databases">
        <title>Evolution of Trichinella species and genotypes.</title>
        <authorList>
            <person name="Korhonen P.K."/>
            <person name="Edoardo P."/>
            <person name="Giuseppe L.R."/>
            <person name="Gasser R.B."/>
        </authorList>
    </citation>
    <scope>NUCLEOTIDE SEQUENCE [LARGE SCALE GENOMIC DNA]</scope>
    <source>
        <strain evidence="2">ISS37</strain>
    </source>
</reference>
<evidence type="ECO:0000313" key="3">
    <source>
        <dbReference type="Proteomes" id="UP000054630"/>
    </source>
</evidence>
<dbReference type="AlphaFoldDB" id="A0A0V0RYX6"/>
<evidence type="ECO:0000313" key="2">
    <source>
        <dbReference type="EMBL" id="KRX19715.1"/>
    </source>
</evidence>
<comment type="caution">
    <text evidence="2">The sequence shown here is derived from an EMBL/GenBank/DDBJ whole genome shotgun (WGS) entry which is preliminary data.</text>
</comment>
<feature type="compositionally biased region" description="Basic residues" evidence="1">
    <location>
        <begin position="42"/>
        <end position="59"/>
    </location>
</feature>
<protein>
    <submittedName>
        <fullName evidence="2">Uncharacterized protein</fullName>
    </submittedName>
</protein>
<keyword evidence="3" id="KW-1185">Reference proteome</keyword>
<name>A0A0V0RYX6_9BILA</name>
<organism evidence="2 3">
    <name type="scientific">Trichinella nelsoni</name>
    <dbReference type="NCBI Taxonomy" id="6336"/>
    <lineage>
        <taxon>Eukaryota</taxon>
        <taxon>Metazoa</taxon>
        <taxon>Ecdysozoa</taxon>
        <taxon>Nematoda</taxon>
        <taxon>Enoplea</taxon>
        <taxon>Dorylaimia</taxon>
        <taxon>Trichinellida</taxon>
        <taxon>Trichinellidae</taxon>
        <taxon>Trichinella</taxon>
    </lineage>
</organism>
<gene>
    <name evidence="2" type="ORF">T07_4921</name>
</gene>